<name>A0A1I0DN74_9GAMM</name>
<organism evidence="6 7">
    <name type="scientific">Thorsellia anophelis DSM 18579</name>
    <dbReference type="NCBI Taxonomy" id="1123402"/>
    <lineage>
        <taxon>Bacteria</taxon>
        <taxon>Pseudomonadati</taxon>
        <taxon>Pseudomonadota</taxon>
        <taxon>Gammaproteobacteria</taxon>
        <taxon>Enterobacterales</taxon>
        <taxon>Thorselliaceae</taxon>
        <taxon>Thorsellia</taxon>
    </lineage>
</organism>
<dbReference type="InterPro" id="IPR027417">
    <property type="entry name" value="P-loop_NTPase"/>
</dbReference>
<dbReference type="SMART" id="SM00491">
    <property type="entry name" value="HELICc2"/>
    <property type="match status" value="1"/>
</dbReference>
<accession>A0A1I0DN74</accession>
<dbReference type="FunFam" id="3.40.50.300:FF:000466">
    <property type="entry name" value="ATP-dependent DNA helicase"/>
    <property type="match status" value="1"/>
</dbReference>
<keyword evidence="2" id="KW-0378">Hydrolase</keyword>
<dbReference type="InterPro" id="IPR045028">
    <property type="entry name" value="DinG/Rad3-like"/>
</dbReference>
<comment type="similarity">
    <text evidence="4">Belongs to the helicase family. DinG subfamily.</text>
</comment>
<proteinExistence type="inferred from homology"/>
<dbReference type="InterPro" id="IPR014013">
    <property type="entry name" value="Helic_SF1/SF2_ATP-bd_DinG/Rad3"/>
</dbReference>
<evidence type="ECO:0000313" key="6">
    <source>
        <dbReference type="EMBL" id="SET33977.1"/>
    </source>
</evidence>
<dbReference type="PROSITE" id="PS51193">
    <property type="entry name" value="HELICASE_ATP_BIND_2"/>
    <property type="match status" value="1"/>
</dbReference>
<gene>
    <name evidence="6" type="ORF">SAMN02583745_02051</name>
</gene>
<dbReference type="PANTHER" id="PTHR11472:SF34">
    <property type="entry name" value="REGULATOR OF TELOMERE ELONGATION HELICASE 1"/>
    <property type="match status" value="1"/>
</dbReference>
<dbReference type="GO" id="GO:0016818">
    <property type="term" value="F:hydrolase activity, acting on acid anhydrides, in phosphorus-containing anhydrides"/>
    <property type="evidence" value="ECO:0007669"/>
    <property type="project" value="InterPro"/>
</dbReference>
<dbReference type="GO" id="GO:0003676">
    <property type="term" value="F:nucleic acid binding"/>
    <property type="evidence" value="ECO:0007669"/>
    <property type="project" value="InterPro"/>
</dbReference>
<keyword evidence="7" id="KW-1185">Reference proteome</keyword>
<evidence type="ECO:0000313" key="7">
    <source>
        <dbReference type="Proteomes" id="UP000242642"/>
    </source>
</evidence>
<dbReference type="InterPro" id="IPR006555">
    <property type="entry name" value="ATP-dep_Helicase_C"/>
</dbReference>
<dbReference type="STRING" id="1123402.SAMN02583745_02051"/>
<dbReference type="PANTHER" id="PTHR11472">
    <property type="entry name" value="DNA REPAIR DEAD HELICASE RAD3/XP-D SUBFAMILY MEMBER"/>
    <property type="match status" value="1"/>
</dbReference>
<dbReference type="AlphaFoldDB" id="A0A1I0DN74"/>
<keyword evidence="6" id="KW-0347">Helicase</keyword>
<dbReference type="Pfam" id="PF13307">
    <property type="entry name" value="Helicase_C_2"/>
    <property type="match status" value="1"/>
</dbReference>
<reference evidence="7" key="1">
    <citation type="submission" date="2016-10" db="EMBL/GenBank/DDBJ databases">
        <authorList>
            <person name="Varghese N."/>
            <person name="Submissions S."/>
        </authorList>
    </citation>
    <scope>NUCLEOTIDE SEQUENCE [LARGE SCALE GENOMIC DNA]</scope>
    <source>
        <strain evidence="7">DSM 18579</strain>
    </source>
</reference>
<feature type="domain" description="Helicase ATP-binding" evidence="5">
    <location>
        <begin position="20"/>
        <end position="292"/>
    </location>
</feature>
<dbReference type="GO" id="GO:0005524">
    <property type="term" value="F:ATP binding"/>
    <property type="evidence" value="ECO:0007669"/>
    <property type="project" value="UniProtKB-KW"/>
</dbReference>
<dbReference type="EMBL" id="FOHV01000018">
    <property type="protein sequence ID" value="SET33977.1"/>
    <property type="molecule type" value="Genomic_DNA"/>
</dbReference>
<dbReference type="GO" id="GO:0006281">
    <property type="term" value="P:DNA repair"/>
    <property type="evidence" value="ECO:0007669"/>
    <property type="project" value="TreeGrafter"/>
</dbReference>
<sequence length="655" mass="74723">MKEMENYKRLILQDFSKNGLLAHSIENFIHRKSQADLAELIAESIQSKSILIAEAGTGIGKTFAYLLPALRSNQKILISTGSKALQDQLFNKDLPLILNALKKESLAYDKAIEIQNVVLLKGRSNYLCLEKLDQYMQSSNLIDKTFLSSIVQIKNWSISTSTGDISQCYDITEDNFIWSFLTSTNDNCLGASCPRYEDCFVNQIRKRALDANVVIVNHHLFFADISLKTNGFGKIIPDMDVLIFDEAHQVPDIACQYYGEQLSSKQLYSIADDLQLSYRTQLRDVKQLQTSSDYLLQTIKQLRLVLGDNSKGNFHIIKNHKEIKPLINKLLDALNFSKEVCSTISIRNELIESCYERLDKALNFLNKLNQTNMQGYSYWFEVNRSNFTFACTPLSVAPMINELVFKEKRCWIFTSATLTTNNSFQYFNNKIGLTLAKTAIFDSPFDYQNQSLLYVPRYLLAQNHSESAHQLVNILKPIIEMNRGRCFFLCTSHLMLKSLAVEFRKTINNFTLFVQGEMSKSKLLEKFIESGNGLLLATNSFWEGIDIKGDILSCVIIDKLPFQSPDDPILKAKIEDAMLRGLNAFEEIQIPEAIITLKQGVGRLIRDAQDHGVIIICDNRLVIKHYGSQFIKSLPSMTRTRDLHKVMKFLSEKNK</sequence>
<keyword evidence="1" id="KW-0547">Nucleotide-binding</keyword>
<evidence type="ECO:0000256" key="2">
    <source>
        <dbReference type="ARBA" id="ARBA00022801"/>
    </source>
</evidence>
<keyword evidence="3" id="KW-0067">ATP-binding</keyword>
<evidence type="ECO:0000256" key="1">
    <source>
        <dbReference type="ARBA" id="ARBA00022741"/>
    </source>
</evidence>
<dbReference type="SUPFAM" id="SSF52540">
    <property type="entry name" value="P-loop containing nucleoside triphosphate hydrolases"/>
    <property type="match status" value="1"/>
</dbReference>
<evidence type="ECO:0000256" key="4">
    <source>
        <dbReference type="ARBA" id="ARBA00038058"/>
    </source>
</evidence>
<dbReference type="Proteomes" id="UP000242642">
    <property type="component" value="Unassembled WGS sequence"/>
</dbReference>
<evidence type="ECO:0000259" key="5">
    <source>
        <dbReference type="PROSITE" id="PS51193"/>
    </source>
</evidence>
<dbReference type="Gene3D" id="3.40.50.300">
    <property type="entry name" value="P-loop containing nucleotide triphosphate hydrolases"/>
    <property type="match status" value="2"/>
</dbReference>
<protein>
    <submittedName>
        <fullName evidence="6">ATP-dependent DNA helicase DinG</fullName>
    </submittedName>
</protein>
<evidence type="ECO:0000256" key="3">
    <source>
        <dbReference type="ARBA" id="ARBA00022840"/>
    </source>
</evidence>
<dbReference type="GO" id="GO:0003678">
    <property type="term" value="F:DNA helicase activity"/>
    <property type="evidence" value="ECO:0007669"/>
    <property type="project" value="TreeGrafter"/>
</dbReference>